<keyword evidence="2" id="KW-1185">Reference proteome</keyword>
<name>A0ABR4I3T1_9EURO</name>
<accession>A0ABR4I3T1</accession>
<gene>
    <name evidence="1" type="ORF">BJX63DRAFT_417767</name>
</gene>
<protein>
    <submittedName>
        <fullName evidence="1">Uncharacterized protein</fullName>
    </submittedName>
</protein>
<proteinExistence type="predicted"/>
<reference evidence="1 2" key="1">
    <citation type="submission" date="2024-07" db="EMBL/GenBank/DDBJ databases">
        <title>Section-level genome sequencing and comparative genomics of Aspergillus sections Usti and Cavernicolus.</title>
        <authorList>
            <consortium name="Lawrence Berkeley National Laboratory"/>
            <person name="Nybo J.L."/>
            <person name="Vesth T.C."/>
            <person name="Theobald S."/>
            <person name="Frisvad J.C."/>
            <person name="Larsen T.O."/>
            <person name="Kjaerboelling I."/>
            <person name="Rothschild-Mancinelli K."/>
            <person name="Lyhne E.K."/>
            <person name="Kogle M.E."/>
            <person name="Barry K."/>
            <person name="Clum A."/>
            <person name="Na H."/>
            <person name="Ledsgaard L."/>
            <person name="Lin J."/>
            <person name="Lipzen A."/>
            <person name="Kuo A."/>
            <person name="Riley R."/>
            <person name="Mondo S."/>
            <person name="Labutti K."/>
            <person name="Haridas S."/>
            <person name="Pangalinan J."/>
            <person name="Salamov A.A."/>
            <person name="Simmons B.A."/>
            <person name="Magnuson J.K."/>
            <person name="Chen J."/>
            <person name="Drula E."/>
            <person name="Henrissat B."/>
            <person name="Wiebenga A."/>
            <person name="Lubbers R.J."/>
            <person name="Gomes A.C."/>
            <person name="Makela M.R."/>
            <person name="Stajich J."/>
            <person name="Grigoriev I.V."/>
            <person name="Mortensen U.H."/>
            <person name="De Vries R.P."/>
            <person name="Baker S.E."/>
            <person name="Andersen M.R."/>
        </authorList>
    </citation>
    <scope>NUCLEOTIDE SEQUENCE [LARGE SCALE GENOMIC DNA]</scope>
    <source>
        <strain evidence="1 2">CBS 588.65</strain>
    </source>
</reference>
<organism evidence="1 2">
    <name type="scientific">Aspergillus granulosus</name>
    <dbReference type="NCBI Taxonomy" id="176169"/>
    <lineage>
        <taxon>Eukaryota</taxon>
        <taxon>Fungi</taxon>
        <taxon>Dikarya</taxon>
        <taxon>Ascomycota</taxon>
        <taxon>Pezizomycotina</taxon>
        <taxon>Eurotiomycetes</taxon>
        <taxon>Eurotiomycetidae</taxon>
        <taxon>Eurotiales</taxon>
        <taxon>Aspergillaceae</taxon>
        <taxon>Aspergillus</taxon>
        <taxon>Aspergillus subgen. Nidulantes</taxon>
    </lineage>
</organism>
<evidence type="ECO:0000313" key="2">
    <source>
        <dbReference type="Proteomes" id="UP001610334"/>
    </source>
</evidence>
<evidence type="ECO:0000313" key="1">
    <source>
        <dbReference type="EMBL" id="KAL2821969.1"/>
    </source>
</evidence>
<sequence>MTDQFEWYLPEWGQLPAEQYLIRFGDSASPESAGEQRSRLIQQFLQLDEIDPEWDPTSSGTFPERKPSHIPTPEEMVTVLRPWRSDDLLLGLLVRTYCDSPDDKRAETWETMSEEYESCAYWSFLNGKGLFNPGTDWHLLFNILPEIGGFFKNYPCRPTAKDLAAYCQDFKEVLPAVKRGNRQTDNFNAVLMLHFLLVYLDSKLNTVMQGRIDINEVRLSQPLVDWEMAKFPIGVFEETTLGEKYLYDGEIGRELYQWTREDLEDDPPTEEMPHLNV</sequence>
<comment type="caution">
    <text evidence="1">The sequence shown here is derived from an EMBL/GenBank/DDBJ whole genome shotgun (WGS) entry which is preliminary data.</text>
</comment>
<dbReference type="Proteomes" id="UP001610334">
    <property type="component" value="Unassembled WGS sequence"/>
</dbReference>
<dbReference type="EMBL" id="JBFXLT010000003">
    <property type="protein sequence ID" value="KAL2821969.1"/>
    <property type="molecule type" value="Genomic_DNA"/>
</dbReference>